<sequence>MATPNLRSCKQRLTRNRAKSSSPEASGSKLRGNNSNPVAMNSKGCAADAESTATSKVLGRRTEQDVHSNGECSWNPRSPAYVPKTRLVTTPLCRQRLDPCMGAIKGKLIVQGFFCPLMCLGIAADCCVSTKLWHRDLVELTPQLIFEIEPKAILKLNKIEASSDEESKSLTEEEIGAHARGVGGAALVGAPSNGHNKLNMIGCGDEFGSGGKIGLVLGNPGRDGLNMVRKDAKGWRGVGVEGRGGWWVW</sequence>
<protein>
    <submittedName>
        <fullName evidence="2">Uncharacterized protein</fullName>
    </submittedName>
</protein>
<proteinExistence type="predicted"/>
<dbReference type="EMBL" id="BJWL01000283">
    <property type="protein sequence ID" value="GFS37597.1"/>
    <property type="molecule type" value="Genomic_DNA"/>
</dbReference>
<dbReference type="Proteomes" id="UP000585474">
    <property type="component" value="Unassembled WGS sequence"/>
</dbReference>
<feature type="compositionally biased region" description="Basic residues" evidence="1">
    <location>
        <begin position="9"/>
        <end position="18"/>
    </location>
</feature>
<evidence type="ECO:0000313" key="2">
    <source>
        <dbReference type="EMBL" id="GFS37597.1"/>
    </source>
</evidence>
<organism evidence="2 3">
    <name type="scientific">Actinidia rufa</name>
    <dbReference type="NCBI Taxonomy" id="165716"/>
    <lineage>
        <taxon>Eukaryota</taxon>
        <taxon>Viridiplantae</taxon>
        <taxon>Streptophyta</taxon>
        <taxon>Embryophyta</taxon>
        <taxon>Tracheophyta</taxon>
        <taxon>Spermatophyta</taxon>
        <taxon>Magnoliopsida</taxon>
        <taxon>eudicotyledons</taxon>
        <taxon>Gunneridae</taxon>
        <taxon>Pentapetalae</taxon>
        <taxon>asterids</taxon>
        <taxon>Ericales</taxon>
        <taxon>Actinidiaceae</taxon>
        <taxon>Actinidia</taxon>
    </lineage>
</organism>
<evidence type="ECO:0000256" key="1">
    <source>
        <dbReference type="SAM" id="MobiDB-lite"/>
    </source>
</evidence>
<reference evidence="3" key="1">
    <citation type="submission" date="2019-07" db="EMBL/GenBank/DDBJ databases">
        <title>De Novo Assembly of kiwifruit Actinidia rufa.</title>
        <authorList>
            <person name="Sugita-Konishi S."/>
            <person name="Sato K."/>
            <person name="Mori E."/>
            <person name="Abe Y."/>
            <person name="Kisaki G."/>
            <person name="Hamano K."/>
            <person name="Suezawa K."/>
            <person name="Otani M."/>
            <person name="Fukuda T."/>
            <person name="Manabe T."/>
            <person name="Gomi K."/>
            <person name="Tabuchi M."/>
            <person name="Akimitsu K."/>
            <person name="Kataoka I."/>
        </authorList>
    </citation>
    <scope>NUCLEOTIDE SEQUENCE [LARGE SCALE GENOMIC DNA]</scope>
    <source>
        <strain evidence="3">cv. Fuchu</strain>
    </source>
</reference>
<evidence type="ECO:0000313" key="3">
    <source>
        <dbReference type="Proteomes" id="UP000585474"/>
    </source>
</evidence>
<dbReference type="AlphaFoldDB" id="A0A7J0DN61"/>
<feature type="compositionally biased region" description="Polar residues" evidence="1">
    <location>
        <begin position="19"/>
        <end position="39"/>
    </location>
</feature>
<keyword evidence="3" id="KW-1185">Reference proteome</keyword>
<gene>
    <name evidence="2" type="ORF">Acr_00g0052950</name>
</gene>
<accession>A0A7J0DN61</accession>
<name>A0A7J0DN61_9ERIC</name>
<comment type="caution">
    <text evidence="2">The sequence shown here is derived from an EMBL/GenBank/DDBJ whole genome shotgun (WGS) entry which is preliminary data.</text>
</comment>
<feature type="region of interest" description="Disordered" evidence="1">
    <location>
        <begin position="1"/>
        <end position="45"/>
    </location>
</feature>